<proteinExistence type="predicted"/>
<keyword evidence="2" id="KW-1185">Reference proteome</keyword>
<reference evidence="1" key="1">
    <citation type="submission" date="2023-10" db="EMBL/GenBank/DDBJ databases">
        <title>Whole genome sequencing of actinobacterial strain Amycolatopsis sp. (BCA-696) identifies the underlying plant growth-promoting genes.</title>
        <authorList>
            <person name="Gandham P."/>
            <person name="Vadla N."/>
            <person name="Saji A."/>
            <person name="Srinivas V."/>
            <person name="Ruperao P."/>
            <person name="Selvanayagam S."/>
            <person name="Saxena R.K."/>
            <person name="Rathore A."/>
            <person name="Gopalakrishnan S."/>
            <person name="Thakur V."/>
        </authorList>
    </citation>
    <scope>NUCLEOTIDE SEQUENCE</scope>
    <source>
        <strain evidence="1">BCA-696</strain>
    </source>
</reference>
<accession>A0ACD5BFF6</accession>
<evidence type="ECO:0000313" key="2">
    <source>
        <dbReference type="Proteomes" id="UP001456344"/>
    </source>
</evidence>
<organism evidence="1 2">
    <name type="scientific">Amycolatopsis coloradensis</name>
    <dbReference type="NCBI Taxonomy" id="76021"/>
    <lineage>
        <taxon>Bacteria</taxon>
        <taxon>Bacillati</taxon>
        <taxon>Actinomycetota</taxon>
        <taxon>Actinomycetes</taxon>
        <taxon>Pseudonocardiales</taxon>
        <taxon>Pseudonocardiaceae</taxon>
        <taxon>Amycolatopsis</taxon>
    </lineage>
</organism>
<sequence length="199" mass="21081">MRAQPGIATAVWRRLHVGRNPLARPSDRLEAALVIGVVLVALLAIPFAVAVGSEAYDAGLRRAGEQAANRHESTAVLVADAPPAQVRFDGVPVEETVKAHARWIVPGGPVREGVVTVDPGLTTGNEIRIWLDAKGNAVEAPATPADVAGQGVGVGVAFWIVCVMLLAGFFLAGRSMLGRLRGAAWEREWRRVSETWTAA</sequence>
<evidence type="ECO:0000313" key="1">
    <source>
        <dbReference type="EMBL" id="WYW18162.1"/>
    </source>
</evidence>
<dbReference type="Proteomes" id="UP001456344">
    <property type="component" value="Chromosome"/>
</dbReference>
<protein>
    <submittedName>
        <fullName evidence="1">Uncharacterized protein</fullName>
    </submittedName>
</protein>
<name>A0ACD5BFF6_9PSEU</name>
<gene>
    <name evidence="1" type="ORF">LCL61_21705</name>
</gene>
<dbReference type="EMBL" id="CP150484">
    <property type="protein sequence ID" value="WYW18162.1"/>
    <property type="molecule type" value="Genomic_DNA"/>
</dbReference>